<feature type="domain" description="Core" evidence="1">
    <location>
        <begin position="16"/>
        <end position="117"/>
    </location>
</feature>
<dbReference type="NCBIfam" id="TIGR00049">
    <property type="entry name" value="iron-sulfur cluster assembly accessory protein"/>
    <property type="match status" value="1"/>
</dbReference>
<dbReference type="GO" id="GO:0016226">
    <property type="term" value="P:iron-sulfur cluster assembly"/>
    <property type="evidence" value="ECO:0007669"/>
    <property type="project" value="InterPro"/>
</dbReference>
<dbReference type="PANTHER" id="PTHR43011">
    <property type="entry name" value="IRON-SULFUR CLUSTER ASSEMBLY 2 HOMOLOG, MITOCHONDRIAL"/>
    <property type="match status" value="1"/>
</dbReference>
<dbReference type="PANTHER" id="PTHR43011:SF1">
    <property type="entry name" value="IRON-SULFUR CLUSTER ASSEMBLY 2 HOMOLOG, MITOCHONDRIAL"/>
    <property type="match status" value="1"/>
</dbReference>
<gene>
    <name evidence="2" type="ORF">FNH09_05425</name>
</gene>
<name>A0A5N8V668_9ACTN</name>
<dbReference type="Proteomes" id="UP000325849">
    <property type="component" value="Unassembled WGS sequence"/>
</dbReference>
<dbReference type="InterPro" id="IPR035903">
    <property type="entry name" value="HesB-like_dom_sf"/>
</dbReference>
<dbReference type="OrthoDB" id="9801228at2"/>
<evidence type="ECO:0000313" key="2">
    <source>
        <dbReference type="EMBL" id="MPY30770.1"/>
    </source>
</evidence>
<proteinExistence type="predicted"/>
<dbReference type="GO" id="GO:0005506">
    <property type="term" value="F:iron ion binding"/>
    <property type="evidence" value="ECO:0007669"/>
    <property type="project" value="TreeGrafter"/>
</dbReference>
<protein>
    <submittedName>
        <fullName evidence="2">Iron-sulfur cluster assembly accessory protein</fullName>
    </submittedName>
</protein>
<dbReference type="InterPro" id="IPR016092">
    <property type="entry name" value="ATAP"/>
</dbReference>
<accession>A0A5N8V668</accession>
<dbReference type="GO" id="GO:0051537">
    <property type="term" value="F:2 iron, 2 sulfur cluster binding"/>
    <property type="evidence" value="ECO:0007669"/>
    <property type="project" value="TreeGrafter"/>
</dbReference>
<evidence type="ECO:0000259" key="1">
    <source>
        <dbReference type="Pfam" id="PF01521"/>
    </source>
</evidence>
<organism evidence="2 3">
    <name type="scientific">Streptomyces adustus</name>
    <dbReference type="NCBI Taxonomy" id="1609272"/>
    <lineage>
        <taxon>Bacteria</taxon>
        <taxon>Bacillati</taxon>
        <taxon>Actinomycetota</taxon>
        <taxon>Actinomycetes</taxon>
        <taxon>Kitasatosporales</taxon>
        <taxon>Streptomycetaceae</taxon>
        <taxon>Streptomyces</taxon>
    </lineage>
</organism>
<dbReference type="Pfam" id="PF01521">
    <property type="entry name" value="Fe-S_biosyn"/>
    <property type="match status" value="1"/>
</dbReference>
<dbReference type="Gene3D" id="2.60.300.12">
    <property type="entry name" value="HesB-like domain"/>
    <property type="match status" value="1"/>
</dbReference>
<dbReference type="SUPFAM" id="SSF89360">
    <property type="entry name" value="HesB-like domain"/>
    <property type="match status" value="1"/>
</dbReference>
<dbReference type="InterPro" id="IPR000361">
    <property type="entry name" value="ATAP_core_dom"/>
</dbReference>
<dbReference type="GO" id="GO:0051539">
    <property type="term" value="F:4 iron, 4 sulfur cluster binding"/>
    <property type="evidence" value="ECO:0007669"/>
    <property type="project" value="TreeGrafter"/>
</dbReference>
<comment type="caution">
    <text evidence="2">The sequence shown here is derived from an EMBL/GenBank/DDBJ whole genome shotgun (WGS) entry which is preliminary data.</text>
</comment>
<reference evidence="2 3" key="1">
    <citation type="submission" date="2019-07" db="EMBL/GenBank/DDBJ databases">
        <title>New species of Amycolatopsis and Streptomyces.</title>
        <authorList>
            <person name="Duangmal K."/>
            <person name="Teo W.F.A."/>
            <person name="Lipun K."/>
        </authorList>
    </citation>
    <scope>NUCLEOTIDE SEQUENCE [LARGE SCALE GENOMIC DNA]</scope>
    <source>
        <strain evidence="2 3">NBRC 109810</strain>
    </source>
</reference>
<evidence type="ECO:0000313" key="3">
    <source>
        <dbReference type="Proteomes" id="UP000325849"/>
    </source>
</evidence>
<keyword evidence="3" id="KW-1185">Reference proteome</keyword>
<dbReference type="EMBL" id="VJZD01000013">
    <property type="protein sequence ID" value="MPY30770.1"/>
    <property type="molecule type" value="Genomic_DNA"/>
</dbReference>
<dbReference type="AlphaFoldDB" id="A0A5N8V668"/>
<sequence>MTTRPDVIAMNSSDVVRLTDEAAKKVKELLATEDRSGLRLRIAIQPGGCSGLNYQLSLDDRTLSGDTLITFNGFEVAIDQASSSYLRGAEIDYADTSDHQGFTIDNPNIAGSCACGDSSH</sequence>